<dbReference type="PANTHER" id="PTHR43712">
    <property type="entry name" value="PUTATIVE (AFU_ORTHOLOGUE AFUA_4G14580)-RELATED"/>
    <property type="match status" value="1"/>
</dbReference>
<evidence type="ECO:0000256" key="1">
    <source>
        <dbReference type="ARBA" id="ARBA00022603"/>
    </source>
</evidence>
<dbReference type="CDD" id="cd02440">
    <property type="entry name" value="AdoMet_MTases"/>
    <property type="match status" value="1"/>
</dbReference>
<keyword evidence="3" id="KW-0949">S-adenosyl-L-methionine</keyword>
<dbReference type="Gene3D" id="1.10.287.1350">
    <property type="match status" value="1"/>
</dbReference>
<protein>
    <submittedName>
        <fullName evidence="7">Hydroxyneurosporene-O-methyltransferase</fullName>
        <ecNumber evidence="7">2.1.1.-</ecNumber>
    </submittedName>
</protein>
<dbReference type="GO" id="GO:0008171">
    <property type="term" value="F:O-methyltransferase activity"/>
    <property type="evidence" value="ECO:0007669"/>
    <property type="project" value="InterPro"/>
</dbReference>
<accession>A0A5Q5BE18</accession>
<dbReference type="PIRSF" id="PIRSF005739">
    <property type="entry name" value="O-mtase"/>
    <property type="match status" value="1"/>
</dbReference>
<dbReference type="Gene3D" id="3.40.50.150">
    <property type="entry name" value="Vaccinia Virus protein VP39"/>
    <property type="match status" value="1"/>
</dbReference>
<dbReference type="InterPro" id="IPR016461">
    <property type="entry name" value="COMT-like"/>
</dbReference>
<proteinExistence type="predicted"/>
<sequence length="362" mass="38926">MATPKVPPVRLARAVERLRHVLDRAHQRSAPPSAVMLEKILGAWISQGITVAADLRVADALADGPLPIGELARRVGANPDALARLMRALIGEGVFTQRRDGRYALNALGRTLCTDATMSVAGMARMIGHPAHREHWSQLLDAIRTGEATVPKLRGMPGFEYLSENRELGEIFNDAMTNLSETAVAPLTAAYDFRGFGTIVDVGGGHGRFLSAILAATPSARGVLYDLPQVVEGATELLGSHGVADRVEIVGGSFFDSIPAGADAYVAKNVIHDWPDADALTILRNIRSAAGTGATLLLAEFVIPDHHRAFIGNWTDMEMLMATAARERTEAEYRKLYQQAGFRLTRVVPTVAPISLIEGKAV</sequence>
<dbReference type="PROSITE" id="PS51683">
    <property type="entry name" value="SAM_OMT_II"/>
    <property type="match status" value="1"/>
</dbReference>
<dbReference type="InterPro" id="IPR001077">
    <property type="entry name" value="COMT_C"/>
</dbReference>
<dbReference type="SUPFAM" id="SSF46785">
    <property type="entry name" value="Winged helix' DNA-binding domain"/>
    <property type="match status" value="1"/>
</dbReference>
<keyword evidence="1 7" id="KW-0489">Methyltransferase</keyword>
<evidence type="ECO:0000256" key="3">
    <source>
        <dbReference type="ARBA" id="ARBA00022691"/>
    </source>
</evidence>
<evidence type="ECO:0000259" key="6">
    <source>
        <dbReference type="Pfam" id="PF08100"/>
    </source>
</evidence>
<dbReference type="KEGG" id="mmc:Mmcs_0237"/>
<dbReference type="GO" id="GO:0046983">
    <property type="term" value="F:protein dimerization activity"/>
    <property type="evidence" value="ECO:0007669"/>
    <property type="project" value="InterPro"/>
</dbReference>
<evidence type="ECO:0000259" key="5">
    <source>
        <dbReference type="Pfam" id="PF00891"/>
    </source>
</evidence>
<dbReference type="InterPro" id="IPR036390">
    <property type="entry name" value="WH_DNA-bd_sf"/>
</dbReference>
<keyword evidence="2 7" id="KW-0808">Transferase</keyword>
<dbReference type="SUPFAM" id="SSF53335">
    <property type="entry name" value="S-adenosyl-L-methionine-dependent methyltransferases"/>
    <property type="match status" value="1"/>
</dbReference>
<evidence type="ECO:0000256" key="2">
    <source>
        <dbReference type="ARBA" id="ARBA00022679"/>
    </source>
</evidence>
<dbReference type="InterPro" id="IPR012967">
    <property type="entry name" value="COMT_dimerisation"/>
</dbReference>
<reference evidence="7" key="1">
    <citation type="submission" date="2006-06" db="EMBL/GenBank/DDBJ databases">
        <title>Complete sequence of chromosome of Mycobacterium sp. MCS.</title>
        <authorList>
            <consortium name="US DOE Joint Genome Institute"/>
            <person name="Copeland A."/>
            <person name="Lucas S."/>
            <person name="Lapidus A."/>
            <person name="Barry K."/>
            <person name="Detter J.C."/>
            <person name="Glavina del Rio T."/>
            <person name="Hammon N."/>
            <person name="Israni S."/>
            <person name="Dalin E."/>
            <person name="Tice H."/>
            <person name="Pitluck S."/>
            <person name="Martinez M."/>
            <person name="Schmutz J."/>
            <person name="Larimer F."/>
            <person name="Land M."/>
            <person name="Hauser L."/>
            <person name="Kyrpides N."/>
            <person name="Kim E."/>
            <person name="Miller C.D."/>
            <person name="Hughes J.E."/>
            <person name="Anderson A.J."/>
            <person name="Sims R.C."/>
            <person name="Richardson P."/>
        </authorList>
    </citation>
    <scope>NUCLEOTIDE SEQUENCE [LARGE SCALE GENOMIC DNA]</scope>
    <source>
        <strain evidence="7">MCS</strain>
    </source>
</reference>
<dbReference type="AlphaFoldDB" id="A0A5Q5BE18"/>
<dbReference type="Pfam" id="PF08100">
    <property type="entry name" value="Dimerisation"/>
    <property type="match status" value="1"/>
</dbReference>
<dbReference type="InterPro" id="IPR011991">
    <property type="entry name" value="ArsR-like_HTH"/>
</dbReference>
<dbReference type="PANTHER" id="PTHR43712:SF2">
    <property type="entry name" value="O-METHYLTRANSFERASE CICE"/>
    <property type="match status" value="1"/>
</dbReference>
<dbReference type="EC" id="2.1.1.-" evidence="7"/>
<dbReference type="GO" id="GO:0032259">
    <property type="term" value="P:methylation"/>
    <property type="evidence" value="ECO:0007669"/>
    <property type="project" value="UniProtKB-KW"/>
</dbReference>
<dbReference type="InterPro" id="IPR029063">
    <property type="entry name" value="SAM-dependent_MTases_sf"/>
</dbReference>
<evidence type="ECO:0000313" key="7">
    <source>
        <dbReference type="EMBL" id="ABG06358.1"/>
    </source>
</evidence>
<dbReference type="InterPro" id="IPR036388">
    <property type="entry name" value="WH-like_DNA-bd_sf"/>
</dbReference>
<organism evidence="7">
    <name type="scientific">Mycobacterium sp. (strain MCS)</name>
    <dbReference type="NCBI Taxonomy" id="164756"/>
    <lineage>
        <taxon>Bacteria</taxon>
        <taxon>Bacillati</taxon>
        <taxon>Actinomycetota</taxon>
        <taxon>Actinomycetes</taxon>
        <taxon>Mycobacteriales</taxon>
        <taxon>Mycobacteriaceae</taxon>
        <taxon>Mycobacterium</taxon>
    </lineage>
</organism>
<feature type="active site" description="Proton acceptor" evidence="4">
    <location>
        <position position="272"/>
    </location>
</feature>
<evidence type="ECO:0000256" key="4">
    <source>
        <dbReference type="PIRSR" id="PIRSR005739-1"/>
    </source>
</evidence>
<feature type="domain" description="O-methyltransferase dimerisation" evidence="6">
    <location>
        <begin position="39"/>
        <end position="114"/>
    </location>
</feature>
<dbReference type="CDD" id="cd00090">
    <property type="entry name" value="HTH_ARSR"/>
    <property type="match status" value="1"/>
</dbReference>
<dbReference type="EMBL" id="CP000384">
    <property type="protein sequence ID" value="ABG06358.1"/>
    <property type="molecule type" value="Genomic_DNA"/>
</dbReference>
<dbReference type="Pfam" id="PF00891">
    <property type="entry name" value="Methyltransf_2"/>
    <property type="match status" value="1"/>
</dbReference>
<name>A0A5Q5BE18_MYCSS</name>
<gene>
    <name evidence="7" type="ordered locus">Mmcs_0237</name>
</gene>
<feature type="domain" description="O-methyltransferase C-terminal" evidence="5">
    <location>
        <begin position="136"/>
        <end position="343"/>
    </location>
</feature>
<dbReference type="Gene3D" id="1.10.10.10">
    <property type="entry name" value="Winged helix-like DNA-binding domain superfamily/Winged helix DNA-binding domain"/>
    <property type="match status" value="1"/>
</dbReference>